<proteinExistence type="predicted"/>
<evidence type="ECO:0000313" key="1">
    <source>
        <dbReference type="EMBL" id="KAF9644460.1"/>
    </source>
</evidence>
<gene>
    <name evidence="1" type="ORF">BDM02DRAFT_3121899</name>
</gene>
<sequence length="146" mass="16396">MPGWFSQIENVLKWDLDKLVRAVGDPFLSTPDIPLQDGKHVGTVNYDPMMTLVVLIEFASSDLWGNHPRRSNFASHEEIVSTEEGRMTALQPMLKMGGNLWLELICMPTRITVAIRCLEELQCLDTVEVVTLWAWTIGLMDPVVGG</sequence>
<keyword evidence="2" id="KW-1185">Reference proteome</keyword>
<reference evidence="1" key="1">
    <citation type="submission" date="2019-10" db="EMBL/GenBank/DDBJ databases">
        <authorList>
            <consortium name="DOE Joint Genome Institute"/>
            <person name="Kuo A."/>
            <person name="Miyauchi S."/>
            <person name="Kiss E."/>
            <person name="Drula E."/>
            <person name="Kohler A."/>
            <person name="Sanchez-Garcia M."/>
            <person name="Andreopoulos B."/>
            <person name="Barry K.W."/>
            <person name="Bonito G."/>
            <person name="Buee M."/>
            <person name="Carver A."/>
            <person name="Chen C."/>
            <person name="Cichocki N."/>
            <person name="Clum A."/>
            <person name="Culley D."/>
            <person name="Crous P.W."/>
            <person name="Fauchery L."/>
            <person name="Girlanda M."/>
            <person name="Hayes R."/>
            <person name="Keri Z."/>
            <person name="Labutti K."/>
            <person name="Lipzen A."/>
            <person name="Lombard V."/>
            <person name="Magnuson J."/>
            <person name="Maillard F."/>
            <person name="Morin E."/>
            <person name="Murat C."/>
            <person name="Nolan M."/>
            <person name="Ohm R."/>
            <person name="Pangilinan J."/>
            <person name="Pereira M."/>
            <person name="Perotto S."/>
            <person name="Peter M."/>
            <person name="Riley R."/>
            <person name="Sitrit Y."/>
            <person name="Stielow B."/>
            <person name="Szollosi G."/>
            <person name="Zifcakova L."/>
            <person name="Stursova M."/>
            <person name="Spatafora J.W."/>
            <person name="Tedersoo L."/>
            <person name="Vaario L.-M."/>
            <person name="Yamada A."/>
            <person name="Yan M."/>
            <person name="Wang P."/>
            <person name="Xu J."/>
            <person name="Bruns T."/>
            <person name="Baldrian P."/>
            <person name="Vilgalys R."/>
            <person name="Henrissat B."/>
            <person name="Grigoriev I.V."/>
            <person name="Hibbett D."/>
            <person name="Nagy L.G."/>
            <person name="Martin F.M."/>
        </authorList>
    </citation>
    <scope>NUCLEOTIDE SEQUENCE</scope>
    <source>
        <strain evidence="1">P2</strain>
    </source>
</reference>
<protein>
    <submittedName>
        <fullName evidence="1">Uncharacterized protein</fullName>
    </submittedName>
</protein>
<accession>A0ACB6Z506</accession>
<reference evidence="1" key="2">
    <citation type="journal article" date="2020" name="Nat. Commun.">
        <title>Large-scale genome sequencing of mycorrhizal fungi provides insights into the early evolution of symbiotic traits.</title>
        <authorList>
            <person name="Miyauchi S."/>
            <person name="Kiss E."/>
            <person name="Kuo A."/>
            <person name="Drula E."/>
            <person name="Kohler A."/>
            <person name="Sanchez-Garcia M."/>
            <person name="Morin E."/>
            <person name="Andreopoulos B."/>
            <person name="Barry K.W."/>
            <person name="Bonito G."/>
            <person name="Buee M."/>
            <person name="Carver A."/>
            <person name="Chen C."/>
            <person name="Cichocki N."/>
            <person name="Clum A."/>
            <person name="Culley D."/>
            <person name="Crous P.W."/>
            <person name="Fauchery L."/>
            <person name="Girlanda M."/>
            <person name="Hayes R.D."/>
            <person name="Keri Z."/>
            <person name="LaButti K."/>
            <person name="Lipzen A."/>
            <person name="Lombard V."/>
            <person name="Magnuson J."/>
            <person name="Maillard F."/>
            <person name="Murat C."/>
            <person name="Nolan M."/>
            <person name="Ohm R.A."/>
            <person name="Pangilinan J."/>
            <person name="Pereira M.F."/>
            <person name="Perotto S."/>
            <person name="Peter M."/>
            <person name="Pfister S."/>
            <person name="Riley R."/>
            <person name="Sitrit Y."/>
            <person name="Stielow J.B."/>
            <person name="Szollosi G."/>
            <person name="Zifcakova L."/>
            <person name="Stursova M."/>
            <person name="Spatafora J.W."/>
            <person name="Tedersoo L."/>
            <person name="Vaario L.M."/>
            <person name="Yamada A."/>
            <person name="Yan M."/>
            <person name="Wang P."/>
            <person name="Xu J."/>
            <person name="Bruns T."/>
            <person name="Baldrian P."/>
            <person name="Vilgalys R."/>
            <person name="Dunand C."/>
            <person name="Henrissat B."/>
            <person name="Grigoriev I.V."/>
            <person name="Hibbett D."/>
            <person name="Nagy L.G."/>
            <person name="Martin F.M."/>
        </authorList>
    </citation>
    <scope>NUCLEOTIDE SEQUENCE</scope>
    <source>
        <strain evidence="1">P2</strain>
    </source>
</reference>
<evidence type="ECO:0000313" key="2">
    <source>
        <dbReference type="Proteomes" id="UP000886501"/>
    </source>
</evidence>
<dbReference type="EMBL" id="MU118138">
    <property type="protein sequence ID" value="KAF9644460.1"/>
    <property type="molecule type" value="Genomic_DNA"/>
</dbReference>
<comment type="caution">
    <text evidence="1">The sequence shown here is derived from an EMBL/GenBank/DDBJ whole genome shotgun (WGS) entry which is preliminary data.</text>
</comment>
<organism evidence="1 2">
    <name type="scientific">Thelephora ganbajun</name>
    <name type="common">Ganba fungus</name>
    <dbReference type="NCBI Taxonomy" id="370292"/>
    <lineage>
        <taxon>Eukaryota</taxon>
        <taxon>Fungi</taxon>
        <taxon>Dikarya</taxon>
        <taxon>Basidiomycota</taxon>
        <taxon>Agaricomycotina</taxon>
        <taxon>Agaricomycetes</taxon>
        <taxon>Thelephorales</taxon>
        <taxon>Thelephoraceae</taxon>
        <taxon>Thelephora</taxon>
    </lineage>
</organism>
<name>A0ACB6Z506_THEGA</name>
<dbReference type="Proteomes" id="UP000886501">
    <property type="component" value="Unassembled WGS sequence"/>
</dbReference>